<reference evidence="2" key="1">
    <citation type="submission" date="2016-07" db="EMBL/GenBank/DDBJ databases">
        <title>De novo transcriptome assembly of four accessions of the metal hyperaccumulator plant Noccaea caerulescens.</title>
        <authorList>
            <person name="Blande D."/>
            <person name="Halimaa P."/>
            <person name="Tervahauta A.I."/>
            <person name="Aarts M.G."/>
            <person name="Karenlampi S.O."/>
        </authorList>
    </citation>
    <scope>NUCLEOTIDE SEQUENCE</scope>
</reference>
<evidence type="ECO:0000313" key="2">
    <source>
        <dbReference type="EMBL" id="JAU94288.1"/>
    </source>
</evidence>
<sequence length="156" mass="17938">MFYKFQHTVPSDLNVNKRKQKKTTRQDPSDALTLCVKAFAALRASGTDRTCPNLSVCCDQRLYEPQPIKPRLEFLRPNRLLRFPPLGGDWRKSGGRRESSGGQGNDRSNHAARNLHHPRRRRRRKPDDAGSRPPPPPTLDLRSLVWPPLFSPPRKR</sequence>
<protein>
    <submittedName>
        <fullName evidence="2">Uncharacterized protein</fullName>
    </submittedName>
</protein>
<feature type="compositionally biased region" description="Basic residues" evidence="1">
    <location>
        <begin position="113"/>
        <end position="124"/>
    </location>
</feature>
<dbReference type="EMBL" id="GEVM01011650">
    <property type="protein sequence ID" value="JAU94288.1"/>
    <property type="molecule type" value="Transcribed_RNA"/>
</dbReference>
<accession>A0A1J3JQS0</accession>
<dbReference type="AlphaFoldDB" id="A0A1J3JQS0"/>
<gene>
    <name evidence="2" type="ORF">MP_TR1825_c8_g1_i1_g.5087</name>
</gene>
<evidence type="ECO:0000256" key="1">
    <source>
        <dbReference type="SAM" id="MobiDB-lite"/>
    </source>
</evidence>
<feature type="compositionally biased region" description="Basic and acidic residues" evidence="1">
    <location>
        <begin position="89"/>
        <end position="99"/>
    </location>
</feature>
<name>A0A1J3JQS0_NOCCA</name>
<organism evidence="2">
    <name type="scientific">Noccaea caerulescens</name>
    <name type="common">Alpine penny-cress</name>
    <name type="synonym">Thlaspi caerulescens</name>
    <dbReference type="NCBI Taxonomy" id="107243"/>
    <lineage>
        <taxon>Eukaryota</taxon>
        <taxon>Viridiplantae</taxon>
        <taxon>Streptophyta</taxon>
        <taxon>Embryophyta</taxon>
        <taxon>Tracheophyta</taxon>
        <taxon>Spermatophyta</taxon>
        <taxon>Magnoliopsida</taxon>
        <taxon>eudicotyledons</taxon>
        <taxon>Gunneridae</taxon>
        <taxon>Pentapetalae</taxon>
        <taxon>rosids</taxon>
        <taxon>malvids</taxon>
        <taxon>Brassicales</taxon>
        <taxon>Brassicaceae</taxon>
        <taxon>Coluteocarpeae</taxon>
        <taxon>Noccaea</taxon>
    </lineage>
</organism>
<proteinExistence type="predicted"/>
<feature type="region of interest" description="Disordered" evidence="1">
    <location>
        <begin position="81"/>
        <end position="156"/>
    </location>
</feature>